<feature type="domain" description="AAA+ ATPase" evidence="2">
    <location>
        <begin position="568"/>
        <end position="761"/>
    </location>
</feature>
<feature type="compositionally biased region" description="Basic and acidic residues" evidence="1">
    <location>
        <begin position="110"/>
        <end position="124"/>
    </location>
</feature>
<reference evidence="3" key="1">
    <citation type="submission" date="2021-03" db="EMBL/GenBank/DDBJ databases">
        <title>Comparative genomics and phylogenomic investigation of the class Geoglossomycetes provide insights into ecological specialization and systematics.</title>
        <authorList>
            <person name="Melie T."/>
            <person name="Pirro S."/>
            <person name="Miller A.N."/>
            <person name="Quandt A."/>
        </authorList>
    </citation>
    <scope>NUCLEOTIDE SEQUENCE</scope>
    <source>
        <strain evidence="3">CAQ_001_2017</strain>
    </source>
</reference>
<feature type="compositionally biased region" description="Basic residues" evidence="1">
    <location>
        <begin position="503"/>
        <end position="513"/>
    </location>
</feature>
<feature type="compositionally biased region" description="Polar residues" evidence="1">
    <location>
        <begin position="483"/>
        <end position="501"/>
    </location>
</feature>
<feature type="region of interest" description="Disordered" evidence="1">
    <location>
        <begin position="932"/>
        <end position="953"/>
    </location>
</feature>
<dbReference type="SUPFAM" id="SSF52540">
    <property type="entry name" value="P-loop containing nucleoside triphosphate hydrolases"/>
    <property type="match status" value="1"/>
</dbReference>
<dbReference type="GO" id="GO:0005634">
    <property type="term" value="C:nucleus"/>
    <property type="evidence" value="ECO:0007669"/>
    <property type="project" value="TreeGrafter"/>
</dbReference>
<dbReference type="InterPro" id="IPR003593">
    <property type="entry name" value="AAA+_ATPase"/>
</dbReference>
<feature type="compositionally biased region" description="Basic and acidic residues" evidence="1">
    <location>
        <begin position="237"/>
        <end position="249"/>
    </location>
</feature>
<evidence type="ECO:0000256" key="1">
    <source>
        <dbReference type="SAM" id="MobiDB-lite"/>
    </source>
</evidence>
<dbReference type="AlphaFoldDB" id="A0A9P8RPL7"/>
<accession>A0A9P8RPL7</accession>
<evidence type="ECO:0000313" key="4">
    <source>
        <dbReference type="Proteomes" id="UP000750711"/>
    </source>
</evidence>
<keyword evidence="4" id="KW-1185">Reference proteome</keyword>
<dbReference type="InterPro" id="IPR003959">
    <property type="entry name" value="ATPase_AAA_core"/>
</dbReference>
<feature type="region of interest" description="Disordered" evidence="1">
    <location>
        <begin position="672"/>
        <end position="693"/>
    </location>
</feature>
<feature type="compositionally biased region" description="Acidic residues" evidence="1">
    <location>
        <begin position="1158"/>
        <end position="1168"/>
    </location>
</feature>
<dbReference type="PANTHER" id="PTHR23389:SF21">
    <property type="entry name" value="ATPASE FAMILY AAA DOMAIN-CONTAINING PROTEIN 5"/>
    <property type="match status" value="1"/>
</dbReference>
<feature type="region of interest" description="Disordered" evidence="1">
    <location>
        <begin position="24"/>
        <end position="198"/>
    </location>
</feature>
<proteinExistence type="predicted"/>
<dbReference type="SMART" id="SM00382">
    <property type="entry name" value="AAA"/>
    <property type="match status" value="1"/>
</dbReference>
<feature type="region of interest" description="Disordered" evidence="1">
    <location>
        <begin position="1158"/>
        <end position="1180"/>
    </location>
</feature>
<dbReference type="CDD" id="cd00009">
    <property type="entry name" value="AAA"/>
    <property type="match status" value="1"/>
</dbReference>
<dbReference type="Pfam" id="PF00004">
    <property type="entry name" value="AAA"/>
    <property type="match status" value="1"/>
</dbReference>
<feature type="compositionally biased region" description="Basic and acidic residues" evidence="1">
    <location>
        <begin position="1169"/>
        <end position="1180"/>
    </location>
</feature>
<evidence type="ECO:0000313" key="3">
    <source>
        <dbReference type="EMBL" id="KAH0559334.1"/>
    </source>
</evidence>
<feature type="region of interest" description="Disordered" evidence="1">
    <location>
        <begin position="482"/>
        <end position="546"/>
    </location>
</feature>
<feature type="compositionally biased region" description="Low complexity" evidence="1">
    <location>
        <begin position="136"/>
        <end position="152"/>
    </location>
</feature>
<dbReference type="PANTHER" id="PTHR23389">
    <property type="entry name" value="CHROMOSOME TRANSMISSION FIDELITY FACTOR 18"/>
    <property type="match status" value="1"/>
</dbReference>
<evidence type="ECO:0000259" key="2">
    <source>
        <dbReference type="SMART" id="SM00382"/>
    </source>
</evidence>
<feature type="compositionally biased region" description="Basic and acidic residues" evidence="1">
    <location>
        <begin position="674"/>
        <end position="689"/>
    </location>
</feature>
<dbReference type="GO" id="GO:0016887">
    <property type="term" value="F:ATP hydrolysis activity"/>
    <property type="evidence" value="ECO:0007669"/>
    <property type="project" value="InterPro"/>
</dbReference>
<protein>
    <recommendedName>
        <fullName evidence="2">AAA+ ATPase domain-containing protein</fullName>
    </recommendedName>
</protein>
<dbReference type="Proteomes" id="UP000750711">
    <property type="component" value="Unassembled WGS sequence"/>
</dbReference>
<dbReference type="EMBL" id="JAGHQM010000624">
    <property type="protein sequence ID" value="KAH0559334.1"/>
    <property type="molecule type" value="Genomic_DNA"/>
</dbReference>
<dbReference type="InterPro" id="IPR027417">
    <property type="entry name" value="P-loop_NTPase"/>
</dbReference>
<dbReference type="Gene3D" id="3.40.50.300">
    <property type="entry name" value="P-loop containing nucleotide triphosphate hydrolases"/>
    <property type="match status" value="1"/>
</dbReference>
<feature type="compositionally biased region" description="Acidic residues" evidence="1">
    <location>
        <begin position="525"/>
        <end position="542"/>
    </location>
</feature>
<organism evidence="3 4">
    <name type="scientific">Trichoglossum hirsutum</name>
    <dbReference type="NCBI Taxonomy" id="265104"/>
    <lineage>
        <taxon>Eukaryota</taxon>
        <taxon>Fungi</taxon>
        <taxon>Dikarya</taxon>
        <taxon>Ascomycota</taxon>
        <taxon>Pezizomycotina</taxon>
        <taxon>Geoglossomycetes</taxon>
        <taxon>Geoglossales</taxon>
        <taxon>Geoglossaceae</taxon>
        <taxon>Trichoglossum</taxon>
    </lineage>
</organism>
<sequence length="1180" mass="130210">MAAGGAAPPESVLLMMWRGSVSRESAVELPGGTERHSSMQQDAADAFEEGPLESDPNDSRRKRRKTSSPGVEDAPAGPQQLLPLPSRGNTPPRKLLRLNAKGKLSSPISRRSESCDRKKSENKRSSTSKKAKKQKVVIVKYGADNDSTSSISKKIDDILSSPPRPGPIGLPEIPKKVDKPLLPPKPTHPFFTGKLGRKPVQGTNAQVLSAIGRSSAFGTGVTTSGSDTDRGTSSPRKRTEERDTSDPDKFLGLTVSRKGVRSPSSVRALKVPGALEPPWPPIGMLHVRGLDGLSRFEQPALMNIPGREPNDRGTVPRKKRKLKHTLVQVPLTEDILSCLSLGLGGPKEKIVTTPEPQICCLPEALRLPERILTTGREIQRHVRREMRCFLPLTRCSPSESSDTDDIFGSDDGSKKPHPALQAIYQSVLTSSTPFDRAECETQSWVHKYAPKCAGHVLQPGREALILRDWLRALTVVSIDTGGVDTTKTRNNPGSKKQLTSGKNKARLTKKRKKRNEDIDGFIVSSDEEANEMDEITDPEESGENGPLFKRTVVRVGGPKTSGTQTSKLANAIVISGPNGCGKTAAVYAVAKELGFEVFEVNAGSRRSGKDVLEKVGEMTRNHLVHRANEEQADSSADDNTTRVADLVLRDSETGRRDGGCSFLKSGIQTVSSRRPKECSAENNSTEKQKQQSQQQKQSLILLEEVDILFEEDKQFWATVISLIAQSKRPIVMTCNDESLVPFDTLSLYAILRFITPPADLAVDYLLLIAASENHILRREAVEGLYDVKNHDLRASLMEIDYWCQIGIGDKKNGLEWMIQRWPPGVDVNKEGETLRVVSKDSYVAGMGWLSRDACWTPDDANSDDEEEILIEAWDGWGVDVEDWHERNDIKEWAEETAPGGKKRERHHTIALDAFETFLESVSAADVYASQGMQSGNQIPHDPTQPKPPNKQRYDDVLGRHVLQSDTVTCYDRLNNHMAVYAKSLAKRALRIETLNLNTDSQIESLYEQDMIESIIRLSNAARLCRHLSHTDLLEAFAPIAAPPVFITPQPTHTISSLDRTPSLIATDLAPYVRTIITHEIQREEQALRITGLLLQGGKNGKKVRTTRASRSALAGGSRMSMRREKWFDGKVNASAALRTGGDEWQEAAARRLVHAEDDDVAGEMELIEDTPKENSEDSET</sequence>
<dbReference type="GO" id="GO:0003677">
    <property type="term" value="F:DNA binding"/>
    <property type="evidence" value="ECO:0007669"/>
    <property type="project" value="TreeGrafter"/>
</dbReference>
<feature type="compositionally biased region" description="Low complexity" evidence="1">
    <location>
        <begin position="218"/>
        <end position="234"/>
    </location>
</feature>
<feature type="compositionally biased region" description="Acidic residues" evidence="1">
    <location>
        <begin position="45"/>
        <end position="56"/>
    </location>
</feature>
<gene>
    <name evidence="3" type="ORF">GP486_004153</name>
</gene>
<feature type="region of interest" description="Disordered" evidence="1">
    <location>
        <begin position="216"/>
        <end position="249"/>
    </location>
</feature>
<dbReference type="GO" id="GO:0005524">
    <property type="term" value="F:ATP binding"/>
    <property type="evidence" value="ECO:0007669"/>
    <property type="project" value="InterPro"/>
</dbReference>
<feature type="compositionally biased region" description="Basic residues" evidence="1">
    <location>
        <begin position="126"/>
        <end position="135"/>
    </location>
</feature>
<comment type="caution">
    <text evidence="3">The sequence shown here is derived from an EMBL/GenBank/DDBJ whole genome shotgun (WGS) entry which is preliminary data.</text>
</comment>
<name>A0A9P8RPL7_9PEZI</name>